<feature type="transmembrane region" description="Helical" evidence="2">
    <location>
        <begin position="52"/>
        <end position="70"/>
    </location>
</feature>
<feature type="compositionally biased region" description="Basic and acidic residues" evidence="1">
    <location>
        <begin position="279"/>
        <end position="296"/>
    </location>
</feature>
<feature type="transmembrane region" description="Helical" evidence="2">
    <location>
        <begin position="177"/>
        <end position="198"/>
    </location>
</feature>
<feature type="transmembrane region" description="Helical" evidence="2">
    <location>
        <begin position="143"/>
        <end position="165"/>
    </location>
</feature>
<evidence type="ECO:0000313" key="3">
    <source>
        <dbReference type="EMBL" id="SIR76469.1"/>
    </source>
</evidence>
<keyword evidence="2" id="KW-0812">Transmembrane</keyword>
<reference evidence="4" key="1">
    <citation type="submission" date="2017-01" db="EMBL/GenBank/DDBJ databases">
        <authorList>
            <person name="Varghese N."/>
            <person name="Submissions S."/>
        </authorList>
    </citation>
    <scope>NUCLEOTIDE SEQUENCE [LARGE SCALE GENOMIC DNA]</scope>
    <source>
        <strain evidence="4">type strain: HArc-</strain>
    </source>
</reference>
<dbReference type="Proteomes" id="UP000185936">
    <property type="component" value="Unassembled WGS sequence"/>
</dbReference>
<name>A0A1N7DKR8_9EURY</name>
<feature type="transmembrane region" description="Helical" evidence="2">
    <location>
        <begin position="12"/>
        <end position="32"/>
    </location>
</feature>
<feature type="transmembrane region" description="Helical" evidence="2">
    <location>
        <begin position="242"/>
        <end position="265"/>
    </location>
</feature>
<keyword evidence="4" id="KW-1185">Reference proteome</keyword>
<dbReference type="RefSeq" id="WP_076608014.1">
    <property type="nucleotide sequence ID" value="NZ_FTNR01000002.1"/>
</dbReference>
<keyword evidence="2" id="KW-0472">Membrane</keyword>
<dbReference type="EMBL" id="FTNR01000002">
    <property type="protein sequence ID" value="SIR76469.1"/>
    <property type="molecule type" value="Genomic_DNA"/>
</dbReference>
<keyword evidence="2" id="KW-1133">Transmembrane helix</keyword>
<sequence length="296" mass="31805">MTSAERALPRPYVLASVATLVLAGIATTVGLFVPGFYRDAPVLLPQVYGQDLLTLVVALPIFAIALYHAARGSLRGYIVWLGVDGYLLYTYASYAFMTAFNELYLVYTTLLWLTLVTFVGGLARLEAAELKAAAGDLSVRPYVAFQVVLAVLVAVLWLAEILPAIVAGTVPPSVAEAALPTSVIYSLDLGIILPAFLLSAHWLRKRRAWGYAFTAVLLVKAATLSLAVLAMAVFMIRDGDGVPMPVLVVFGLLSASSLALLAQFLRSLESPTDSSTAVTRDETPVSATDRRPKRDR</sequence>
<dbReference type="STRING" id="308853.SAMN05421752_102333"/>
<feature type="region of interest" description="Disordered" evidence="1">
    <location>
        <begin position="272"/>
        <end position="296"/>
    </location>
</feature>
<evidence type="ECO:0000256" key="1">
    <source>
        <dbReference type="SAM" id="MobiDB-lite"/>
    </source>
</evidence>
<organism evidence="3 4">
    <name type="scientific">Natronorubrum thiooxidans</name>
    <dbReference type="NCBI Taxonomy" id="308853"/>
    <lineage>
        <taxon>Archaea</taxon>
        <taxon>Methanobacteriati</taxon>
        <taxon>Methanobacteriota</taxon>
        <taxon>Stenosarchaea group</taxon>
        <taxon>Halobacteria</taxon>
        <taxon>Halobacteriales</taxon>
        <taxon>Natrialbaceae</taxon>
        <taxon>Natronorubrum</taxon>
    </lineage>
</organism>
<feature type="transmembrane region" description="Helical" evidence="2">
    <location>
        <begin position="103"/>
        <end position="123"/>
    </location>
</feature>
<evidence type="ECO:0000256" key="2">
    <source>
        <dbReference type="SAM" id="Phobius"/>
    </source>
</evidence>
<feature type="transmembrane region" description="Helical" evidence="2">
    <location>
        <begin position="77"/>
        <end position="97"/>
    </location>
</feature>
<dbReference type="AlphaFoldDB" id="A0A1N7DKR8"/>
<protein>
    <submittedName>
        <fullName evidence="3">Uncharacterized protein</fullName>
    </submittedName>
</protein>
<gene>
    <name evidence="3" type="ORF">SAMN05421752_102333</name>
</gene>
<accession>A0A1N7DKR8</accession>
<proteinExistence type="predicted"/>
<evidence type="ECO:0000313" key="4">
    <source>
        <dbReference type="Proteomes" id="UP000185936"/>
    </source>
</evidence>
<feature type="transmembrane region" description="Helical" evidence="2">
    <location>
        <begin position="210"/>
        <end position="236"/>
    </location>
</feature>